<dbReference type="PRINTS" id="PR00778">
    <property type="entry name" value="HTHARSR"/>
</dbReference>
<dbReference type="InterPro" id="IPR001845">
    <property type="entry name" value="HTH_ArsR_DNA-bd_dom"/>
</dbReference>
<proteinExistence type="predicted"/>
<keyword evidence="3" id="KW-1185">Reference proteome</keyword>
<dbReference type="Proteomes" id="UP000019494">
    <property type="component" value="Unassembled WGS sequence"/>
</dbReference>
<dbReference type="Gene3D" id="1.10.10.10">
    <property type="entry name" value="Winged helix-like DNA-binding domain superfamily/Winged helix DNA-binding domain"/>
    <property type="match status" value="1"/>
</dbReference>
<evidence type="ECO:0000259" key="1">
    <source>
        <dbReference type="PROSITE" id="PS50987"/>
    </source>
</evidence>
<evidence type="ECO:0000313" key="3">
    <source>
        <dbReference type="Proteomes" id="UP000019494"/>
    </source>
</evidence>
<dbReference type="AlphaFoldDB" id="W9GLE9"/>
<dbReference type="EMBL" id="AWQS01000197">
    <property type="protein sequence ID" value="EWT04724.1"/>
    <property type="molecule type" value="Genomic_DNA"/>
</dbReference>
<reference evidence="3" key="1">
    <citation type="submission" date="2013-08" db="EMBL/GenBank/DDBJ databases">
        <title>Intrasporangium oryzae NRRL B-24470.</title>
        <authorList>
            <person name="Liu H."/>
            <person name="Wang G."/>
        </authorList>
    </citation>
    <scope>NUCLEOTIDE SEQUENCE [LARGE SCALE GENOMIC DNA]</scope>
    <source>
        <strain evidence="3">Q5-1</strain>
    </source>
</reference>
<name>W9GLE9_9MICO</name>
<comment type="caution">
    <text evidence="2">The sequence shown here is derived from an EMBL/GenBank/DDBJ whole genome shotgun (WGS) entry which is preliminary data.</text>
</comment>
<dbReference type="SMART" id="SM00418">
    <property type="entry name" value="HTH_ARSR"/>
    <property type="match status" value="1"/>
</dbReference>
<dbReference type="InterPro" id="IPR036390">
    <property type="entry name" value="WH_DNA-bd_sf"/>
</dbReference>
<dbReference type="InterPro" id="IPR011991">
    <property type="entry name" value="ArsR-like_HTH"/>
</dbReference>
<dbReference type="PATRIC" id="fig|584657.3.peg.3404"/>
<dbReference type="SUPFAM" id="SSF46785">
    <property type="entry name" value="Winged helix' DNA-binding domain"/>
    <property type="match status" value="1"/>
</dbReference>
<dbReference type="GO" id="GO:0003700">
    <property type="term" value="F:DNA-binding transcription factor activity"/>
    <property type="evidence" value="ECO:0007669"/>
    <property type="project" value="InterPro"/>
</dbReference>
<dbReference type="PROSITE" id="PS50987">
    <property type="entry name" value="HTH_ARSR_2"/>
    <property type="match status" value="1"/>
</dbReference>
<sequence>MLRATAHPLRLQMLSLLTGAELSAAEVARELGITQANASYHLRFLLDAGLLVIAGEEDVRGGRAKKYRHLWDETSREPAAGATEADRQAYASVLAAAIPSRYAERAAGPQLFTDADLWVEPEVWQQVLDLVTRASRLMHERAQPPRSTGAVRANLSVAAFTMEPGSKGSR</sequence>
<feature type="domain" description="HTH arsR-type" evidence="1">
    <location>
        <begin position="1"/>
        <end position="85"/>
    </location>
</feature>
<dbReference type="CDD" id="cd00090">
    <property type="entry name" value="HTH_ARSR"/>
    <property type="match status" value="1"/>
</dbReference>
<dbReference type="InterPro" id="IPR036388">
    <property type="entry name" value="WH-like_DNA-bd_sf"/>
</dbReference>
<dbReference type="Pfam" id="PF12840">
    <property type="entry name" value="HTH_20"/>
    <property type="match status" value="1"/>
</dbReference>
<accession>W9GLE9</accession>
<organism evidence="2 3">
    <name type="scientific">Intrasporangium chromatireducens Q5-1</name>
    <dbReference type="NCBI Taxonomy" id="584657"/>
    <lineage>
        <taxon>Bacteria</taxon>
        <taxon>Bacillati</taxon>
        <taxon>Actinomycetota</taxon>
        <taxon>Actinomycetes</taxon>
        <taxon>Micrococcales</taxon>
        <taxon>Intrasporangiaceae</taxon>
        <taxon>Intrasporangium</taxon>
    </lineage>
</organism>
<protein>
    <submittedName>
        <fullName evidence="2">LexA repressor</fullName>
    </submittedName>
</protein>
<gene>
    <name evidence="2" type="ORF">N864_01835</name>
</gene>
<evidence type="ECO:0000313" key="2">
    <source>
        <dbReference type="EMBL" id="EWT04724.1"/>
    </source>
</evidence>